<accession>A9PFS8</accession>
<name>A9PFS8_POPTR</name>
<evidence type="ECO:0000313" key="1">
    <source>
        <dbReference type="EMBL" id="ABK95231.1"/>
    </source>
</evidence>
<reference evidence="1" key="1">
    <citation type="journal article" date="2008" name="BMC Genomics">
        <title>Analysis of 4,664 high-quality sequence-finished poplar full-length cDNA clones and their utility for the discovery of genes responding to insect feeding.</title>
        <authorList>
            <person name="Ralph S.G."/>
            <person name="Chun H.J."/>
            <person name="Cooper D."/>
            <person name="Kirkpatrick R."/>
            <person name="Kolosova N."/>
            <person name="Gunter L."/>
            <person name="Tuskan G.A."/>
            <person name="Douglas C.J."/>
            <person name="Holt R.A."/>
            <person name="Jones S.J."/>
            <person name="Marra M.A."/>
            <person name="Bohlmann J."/>
        </authorList>
    </citation>
    <scope>NUCLEOTIDE SEQUENCE</scope>
    <source>
        <tissue evidence="1">Young and mature leaves</tissue>
    </source>
</reference>
<organism evidence="1">
    <name type="scientific">Populus trichocarpa</name>
    <name type="common">Western balsam poplar</name>
    <name type="synonym">Populus balsamifera subsp. trichocarpa</name>
    <dbReference type="NCBI Taxonomy" id="3694"/>
    <lineage>
        <taxon>Eukaryota</taxon>
        <taxon>Viridiplantae</taxon>
        <taxon>Streptophyta</taxon>
        <taxon>Embryophyta</taxon>
        <taxon>Tracheophyta</taxon>
        <taxon>Spermatophyta</taxon>
        <taxon>Magnoliopsida</taxon>
        <taxon>eudicotyledons</taxon>
        <taxon>Gunneridae</taxon>
        <taxon>Pentapetalae</taxon>
        <taxon>rosids</taxon>
        <taxon>fabids</taxon>
        <taxon>Malpighiales</taxon>
        <taxon>Salicaceae</taxon>
        <taxon>Saliceae</taxon>
        <taxon>Populus</taxon>
    </lineage>
</organism>
<dbReference type="ExpressionAtlas" id="A9PFS8">
    <property type="expression patterns" value="baseline and differential"/>
</dbReference>
<dbReference type="EMBL" id="EF147204">
    <property type="protein sequence ID" value="ABK95231.1"/>
    <property type="molecule type" value="mRNA"/>
</dbReference>
<dbReference type="AlphaFoldDB" id="A9PFS8"/>
<protein>
    <submittedName>
        <fullName evidence="1">Uncharacterized protein</fullName>
    </submittedName>
</protein>
<proteinExistence type="evidence at transcript level"/>
<sequence length="46" mass="5014">MHACMSMEKREIGGCCQSYMKECCSKHGHFATGFGGGLSEITIEQV</sequence>